<dbReference type="EMBL" id="JAYKXN010000007">
    <property type="protein sequence ID" value="KAK7272360.1"/>
    <property type="molecule type" value="Genomic_DNA"/>
</dbReference>
<sequence>MATLVRNTTFSRTHKHRYSPLTLTSPTSTARDRILNSISYRTKRAKQRKIFLTTYKLSSIDSFAAAQPKSPKLHKVAFKLKKIVATVFNFMRTSGSFRSNSSISRDLI</sequence>
<evidence type="ECO:0000313" key="1">
    <source>
        <dbReference type="EMBL" id="KAK7272360.1"/>
    </source>
</evidence>
<reference evidence="1 2" key="1">
    <citation type="submission" date="2024-01" db="EMBL/GenBank/DDBJ databases">
        <title>The genomes of 5 underutilized Papilionoideae crops provide insights into root nodulation and disease resistance.</title>
        <authorList>
            <person name="Yuan L."/>
        </authorList>
    </citation>
    <scope>NUCLEOTIDE SEQUENCE [LARGE SCALE GENOMIC DNA]</scope>
    <source>
        <strain evidence="1">LY-2023</strain>
        <tissue evidence="1">Leaf</tissue>
    </source>
</reference>
<accession>A0AAN9FBJ6</accession>
<keyword evidence="2" id="KW-1185">Reference proteome</keyword>
<organism evidence="1 2">
    <name type="scientific">Clitoria ternatea</name>
    <name type="common">Butterfly pea</name>
    <dbReference type="NCBI Taxonomy" id="43366"/>
    <lineage>
        <taxon>Eukaryota</taxon>
        <taxon>Viridiplantae</taxon>
        <taxon>Streptophyta</taxon>
        <taxon>Embryophyta</taxon>
        <taxon>Tracheophyta</taxon>
        <taxon>Spermatophyta</taxon>
        <taxon>Magnoliopsida</taxon>
        <taxon>eudicotyledons</taxon>
        <taxon>Gunneridae</taxon>
        <taxon>Pentapetalae</taxon>
        <taxon>rosids</taxon>
        <taxon>fabids</taxon>
        <taxon>Fabales</taxon>
        <taxon>Fabaceae</taxon>
        <taxon>Papilionoideae</taxon>
        <taxon>50 kb inversion clade</taxon>
        <taxon>NPAAA clade</taxon>
        <taxon>indigoferoid/millettioid clade</taxon>
        <taxon>Phaseoleae</taxon>
        <taxon>Clitoria</taxon>
    </lineage>
</organism>
<proteinExistence type="predicted"/>
<evidence type="ECO:0000313" key="2">
    <source>
        <dbReference type="Proteomes" id="UP001359559"/>
    </source>
</evidence>
<dbReference type="AlphaFoldDB" id="A0AAN9FBJ6"/>
<gene>
    <name evidence="1" type="ORF">RJT34_28898</name>
</gene>
<name>A0AAN9FBJ6_CLITE</name>
<dbReference type="Proteomes" id="UP001359559">
    <property type="component" value="Unassembled WGS sequence"/>
</dbReference>
<comment type="caution">
    <text evidence="1">The sequence shown here is derived from an EMBL/GenBank/DDBJ whole genome shotgun (WGS) entry which is preliminary data.</text>
</comment>
<protein>
    <submittedName>
        <fullName evidence="1">Uncharacterized protein</fullName>
    </submittedName>
</protein>